<dbReference type="AlphaFoldDB" id="A0AAJ1VMQ8"/>
<organism evidence="3 6">
    <name type="scientific">Oenococcus sicerae</name>
    <dbReference type="NCBI Taxonomy" id="2203724"/>
    <lineage>
        <taxon>Bacteria</taxon>
        <taxon>Bacillati</taxon>
        <taxon>Bacillota</taxon>
        <taxon>Bacilli</taxon>
        <taxon>Lactobacillales</taxon>
        <taxon>Lactobacillaceae</taxon>
        <taxon>Oenococcus</taxon>
    </lineage>
</organism>
<accession>A0AAJ1VMQ8</accession>
<dbReference type="Pfam" id="PF03602">
    <property type="entry name" value="Cons_hypoth95"/>
    <property type="match status" value="1"/>
</dbReference>
<dbReference type="PIRSF" id="PIRSF004553">
    <property type="entry name" value="CHP00095"/>
    <property type="match status" value="1"/>
</dbReference>
<dbReference type="CDD" id="cd02440">
    <property type="entry name" value="AdoMet_MTases"/>
    <property type="match status" value="1"/>
</dbReference>
<dbReference type="GO" id="GO:0052913">
    <property type="term" value="F:16S rRNA (guanine(966)-N(2))-methyltransferase activity"/>
    <property type="evidence" value="ECO:0007669"/>
    <property type="project" value="UniProtKB-EC"/>
</dbReference>
<sequence>MRVVAGKNKGMRLKMVSSKLTRPTTDKVKEALFSVIAPYTKGDLVLDLYAGSGALGIEAVSRGYQKAYLVDHAGPAIETIKMNVAATKNLDSFVMIKAPASQAIKQFAEQRIVFDLVIFDPPYAKQHIAKDILDLLEHGLLADQALLVAETDEHGFHSVNDNLPAGFSVLAQKNYGITYLTVIKKD</sequence>
<name>A0AAJ1VMQ8_9LACO</name>
<evidence type="ECO:0000256" key="2">
    <source>
        <dbReference type="ARBA" id="ARBA00022679"/>
    </source>
</evidence>
<keyword evidence="5" id="KW-1185">Reference proteome</keyword>
<dbReference type="GO" id="GO:0003676">
    <property type="term" value="F:nucleic acid binding"/>
    <property type="evidence" value="ECO:0007669"/>
    <property type="project" value="InterPro"/>
</dbReference>
<dbReference type="PROSITE" id="PS00092">
    <property type="entry name" value="N6_MTASE"/>
    <property type="match status" value="1"/>
</dbReference>
<dbReference type="SUPFAM" id="SSF53335">
    <property type="entry name" value="S-adenosyl-L-methionine-dependent methyltransferases"/>
    <property type="match status" value="1"/>
</dbReference>
<dbReference type="Proteomes" id="UP000286907">
    <property type="component" value="Chromosome"/>
</dbReference>
<proteinExistence type="predicted"/>
<dbReference type="InterPro" id="IPR029063">
    <property type="entry name" value="SAM-dependent_MTases_sf"/>
</dbReference>
<dbReference type="EC" id="2.1.1.171" evidence="3"/>
<dbReference type="Gene3D" id="3.40.50.150">
    <property type="entry name" value="Vaccinia Virus protein VP39"/>
    <property type="match status" value="1"/>
</dbReference>
<dbReference type="NCBIfam" id="TIGR00095">
    <property type="entry name" value="16S rRNA (guanine(966)-N(2))-methyltransferase RsmD"/>
    <property type="match status" value="1"/>
</dbReference>
<evidence type="ECO:0000313" key="5">
    <source>
        <dbReference type="Proteomes" id="UP000286907"/>
    </source>
</evidence>
<evidence type="ECO:0000313" key="6">
    <source>
        <dbReference type="Proteomes" id="UP001167919"/>
    </source>
</evidence>
<dbReference type="EMBL" id="SDWY01000004">
    <property type="protein sequence ID" value="MDN6900848.1"/>
    <property type="molecule type" value="Genomic_DNA"/>
</dbReference>
<gene>
    <name evidence="3" type="primary">rsmD</name>
    <name evidence="4" type="ORF">DLJ48_00595</name>
    <name evidence="3" type="ORF">EVC35_07610</name>
</gene>
<dbReference type="RefSeq" id="WP_128684965.1">
    <property type="nucleotide sequence ID" value="NZ_CP029684.2"/>
</dbReference>
<keyword evidence="1 3" id="KW-0489">Methyltransferase</keyword>
<dbReference type="InterPro" id="IPR004398">
    <property type="entry name" value="RNA_MeTrfase_RsmD"/>
</dbReference>
<dbReference type="InterPro" id="IPR002052">
    <property type="entry name" value="DNA_methylase_N6_adenine_CS"/>
</dbReference>
<reference evidence="4 5" key="1">
    <citation type="journal article" date="2019" name="Syst. Appl. Microbiol.">
        <title>Oenococcus sicerae sp. nov., isolated from French cider.</title>
        <authorList>
            <person name="Cousin F.J."/>
            <person name="Le Guellec R."/>
            <person name="Chagnot C."/>
            <person name="Goux D."/>
            <person name="Dalmasso M."/>
            <person name="Laplace J.M."/>
            <person name="Cretenet M."/>
        </authorList>
    </citation>
    <scope>NUCLEOTIDE SEQUENCE [LARGE SCALE GENOMIC DNA]</scope>
    <source>
        <strain evidence="4 5">UCMA 15228</strain>
    </source>
</reference>
<protein>
    <submittedName>
        <fullName evidence="3">16S rRNA (Guanine(966)-N(2))-methyltransferase RsmD</fullName>
        <ecNumber evidence="3">2.1.1.171</ecNumber>
    </submittedName>
</protein>
<reference evidence="3" key="2">
    <citation type="submission" date="2019-01" db="EMBL/GenBank/DDBJ databases">
        <title>Oenococcus sicerae UCMA17102.</title>
        <authorList>
            <person name="Cousin F.J."/>
            <person name="Le Guellec R."/>
            <person name="Cretenet M."/>
        </authorList>
    </citation>
    <scope>NUCLEOTIDE SEQUENCE</scope>
    <source>
        <strain evidence="3">UCMA17102</strain>
    </source>
</reference>
<dbReference type="Proteomes" id="UP001167919">
    <property type="component" value="Unassembled WGS sequence"/>
</dbReference>
<dbReference type="PANTHER" id="PTHR43542:SF1">
    <property type="entry name" value="METHYLTRANSFERASE"/>
    <property type="match status" value="1"/>
</dbReference>
<evidence type="ECO:0000313" key="3">
    <source>
        <dbReference type="EMBL" id="MDN6900848.1"/>
    </source>
</evidence>
<dbReference type="PANTHER" id="PTHR43542">
    <property type="entry name" value="METHYLTRANSFERASE"/>
    <property type="match status" value="1"/>
</dbReference>
<reference evidence="4" key="3">
    <citation type="submission" date="2020-01" db="EMBL/GenBank/DDBJ databases">
        <authorList>
            <person name="Cousin F.J."/>
            <person name="Le Guellec R."/>
            <person name="Cretenet M."/>
        </authorList>
    </citation>
    <scope>NUCLEOTIDE SEQUENCE</scope>
    <source>
        <strain evidence="4">UCMA 15228</strain>
    </source>
</reference>
<evidence type="ECO:0000256" key="1">
    <source>
        <dbReference type="ARBA" id="ARBA00022603"/>
    </source>
</evidence>
<dbReference type="EMBL" id="CP029684">
    <property type="protein sequence ID" value="QAS69126.1"/>
    <property type="molecule type" value="Genomic_DNA"/>
</dbReference>
<evidence type="ECO:0000313" key="4">
    <source>
        <dbReference type="EMBL" id="QAS69126.1"/>
    </source>
</evidence>
<keyword evidence="2 3" id="KW-0808">Transferase</keyword>